<evidence type="ECO:0000313" key="2">
    <source>
        <dbReference type="WBParaSite" id="PgE033_g001_t06"/>
    </source>
</evidence>
<organism evidence="1 2">
    <name type="scientific">Parascaris univalens</name>
    <name type="common">Nematode worm</name>
    <dbReference type="NCBI Taxonomy" id="6257"/>
    <lineage>
        <taxon>Eukaryota</taxon>
        <taxon>Metazoa</taxon>
        <taxon>Ecdysozoa</taxon>
        <taxon>Nematoda</taxon>
        <taxon>Chromadorea</taxon>
        <taxon>Rhabditida</taxon>
        <taxon>Spirurina</taxon>
        <taxon>Ascaridomorpha</taxon>
        <taxon>Ascaridoidea</taxon>
        <taxon>Ascarididae</taxon>
        <taxon>Parascaris</taxon>
    </lineage>
</organism>
<accession>A0A915A336</accession>
<dbReference type="WBParaSite" id="PgE033_g001_t06">
    <property type="protein sequence ID" value="PgE033_g001_t06"/>
    <property type="gene ID" value="PgE033_g001"/>
</dbReference>
<dbReference type="AlphaFoldDB" id="A0A915A336"/>
<proteinExistence type="predicted"/>
<keyword evidence="1" id="KW-1185">Reference proteome</keyword>
<sequence length="52" mass="5913">MSGSFSSFPVSHKSNARQWKCEMRGRIKFFCSCIVSAIFLSSHLFRSSVSLH</sequence>
<evidence type="ECO:0000313" key="1">
    <source>
        <dbReference type="Proteomes" id="UP000887569"/>
    </source>
</evidence>
<protein>
    <submittedName>
        <fullName evidence="2">Uncharacterized protein</fullName>
    </submittedName>
</protein>
<dbReference type="Proteomes" id="UP000887569">
    <property type="component" value="Unplaced"/>
</dbReference>
<reference evidence="2" key="1">
    <citation type="submission" date="2022-11" db="UniProtKB">
        <authorList>
            <consortium name="WormBaseParasite"/>
        </authorList>
    </citation>
    <scope>IDENTIFICATION</scope>
</reference>
<name>A0A915A336_PARUN</name>